<evidence type="ECO:0000256" key="3">
    <source>
        <dbReference type="ARBA" id="ARBA00022842"/>
    </source>
</evidence>
<dbReference type="InterPro" id="IPR020583">
    <property type="entry name" value="Inositol_monoP_metal-BS"/>
</dbReference>
<dbReference type="SUPFAM" id="SSF56655">
    <property type="entry name" value="Carbohydrate phosphatase"/>
    <property type="match status" value="1"/>
</dbReference>
<protein>
    <submittedName>
        <fullName evidence="5">Myo-inositol-1(Or 4)-monophosphatase</fullName>
    </submittedName>
</protein>
<organism evidence="5 6">
    <name type="scientific">Desulfurella multipotens</name>
    <dbReference type="NCBI Taxonomy" id="79269"/>
    <lineage>
        <taxon>Bacteria</taxon>
        <taxon>Pseudomonadati</taxon>
        <taxon>Campylobacterota</taxon>
        <taxon>Desulfurellia</taxon>
        <taxon>Desulfurellales</taxon>
        <taxon>Desulfurellaceae</taxon>
        <taxon>Desulfurella</taxon>
    </lineage>
</organism>
<dbReference type="PRINTS" id="PR00377">
    <property type="entry name" value="IMPHPHTASES"/>
</dbReference>
<dbReference type="Gene3D" id="3.40.190.80">
    <property type="match status" value="1"/>
</dbReference>
<proteinExistence type="predicted"/>
<feature type="binding site" evidence="4">
    <location>
        <position position="66"/>
    </location>
    <ligand>
        <name>Mg(2+)</name>
        <dbReference type="ChEBI" id="CHEBI:18420"/>
        <label>1</label>
        <note>catalytic</note>
    </ligand>
</feature>
<dbReference type="GO" id="GO:0006020">
    <property type="term" value="P:inositol metabolic process"/>
    <property type="evidence" value="ECO:0007669"/>
    <property type="project" value="TreeGrafter"/>
</dbReference>
<evidence type="ECO:0000256" key="4">
    <source>
        <dbReference type="PIRSR" id="PIRSR600760-2"/>
    </source>
</evidence>
<reference evidence="6" key="1">
    <citation type="submission" date="2016-10" db="EMBL/GenBank/DDBJ databases">
        <authorList>
            <person name="Varghese N."/>
            <person name="Submissions S."/>
        </authorList>
    </citation>
    <scope>NUCLEOTIDE SEQUENCE [LARGE SCALE GENOMIC DNA]</scope>
    <source>
        <strain evidence="6">DSM 8415</strain>
    </source>
</reference>
<keyword evidence="2" id="KW-0378">Hydrolase</keyword>
<sequence length="265" mass="30144">MIYIDFFKNLGKKIQQLNKFFGEKIASFEFEENPFGDVSVYIDKKAQEIVVESIIKESIKCTLLSEESGFLDFGQKYPLFIVDPIDGSLNAKRGIPYSAFSIAYSTSDSSDFINEAYVLNLSTSDEFFASKSNGAYLNGKQIKKLSLKNYIAAIEGIKRQTNLDDLKKIYKSFYRVRSMGSVALDLCYLACGRIDVFFHIQPSRIIDFAAAKLIVEESGGVLLEFESKNLYNVPIDQEKHKPFWAVAELTNIDEFYNKVFMEEGQ</sequence>
<dbReference type="GO" id="GO:0046872">
    <property type="term" value="F:metal ion binding"/>
    <property type="evidence" value="ECO:0007669"/>
    <property type="project" value="UniProtKB-KW"/>
</dbReference>
<feature type="binding site" evidence="4">
    <location>
        <position position="207"/>
    </location>
    <ligand>
        <name>Mg(2+)</name>
        <dbReference type="ChEBI" id="CHEBI:18420"/>
        <label>1</label>
        <note>catalytic</note>
    </ligand>
</feature>
<dbReference type="PANTHER" id="PTHR20854">
    <property type="entry name" value="INOSITOL MONOPHOSPHATASE"/>
    <property type="match status" value="1"/>
</dbReference>
<dbReference type="GO" id="GO:0007165">
    <property type="term" value="P:signal transduction"/>
    <property type="evidence" value="ECO:0007669"/>
    <property type="project" value="TreeGrafter"/>
</dbReference>
<feature type="binding site" evidence="4">
    <location>
        <position position="85"/>
    </location>
    <ligand>
        <name>Mg(2+)</name>
        <dbReference type="ChEBI" id="CHEBI:18420"/>
        <label>1</label>
        <note>catalytic</note>
    </ligand>
</feature>
<dbReference type="AlphaFoldDB" id="A0A1G6PVU5"/>
<keyword evidence="6" id="KW-1185">Reference proteome</keyword>
<dbReference type="PROSITE" id="PS00629">
    <property type="entry name" value="IMP_1"/>
    <property type="match status" value="1"/>
</dbReference>
<dbReference type="Gene3D" id="3.30.540.10">
    <property type="entry name" value="Fructose-1,6-Bisphosphatase, subunit A, domain 1"/>
    <property type="match status" value="1"/>
</dbReference>
<dbReference type="Pfam" id="PF00459">
    <property type="entry name" value="Inositol_P"/>
    <property type="match status" value="1"/>
</dbReference>
<feature type="binding site" evidence="4">
    <location>
        <position position="83"/>
    </location>
    <ligand>
        <name>Mg(2+)</name>
        <dbReference type="ChEBI" id="CHEBI:18420"/>
        <label>1</label>
        <note>catalytic</note>
    </ligand>
</feature>
<dbReference type="RefSeq" id="WP_092129239.1">
    <property type="nucleotide sequence ID" value="NZ_FMYU01000010.1"/>
</dbReference>
<keyword evidence="1 4" id="KW-0479">Metal-binding</keyword>
<keyword evidence="3 4" id="KW-0460">Magnesium</keyword>
<dbReference type="Proteomes" id="UP000199411">
    <property type="component" value="Unassembled WGS sequence"/>
</dbReference>
<evidence type="ECO:0000256" key="2">
    <source>
        <dbReference type="ARBA" id="ARBA00022801"/>
    </source>
</evidence>
<comment type="cofactor">
    <cofactor evidence="4">
        <name>Mg(2+)</name>
        <dbReference type="ChEBI" id="CHEBI:18420"/>
    </cofactor>
</comment>
<dbReference type="OrthoDB" id="9785695at2"/>
<evidence type="ECO:0000313" key="6">
    <source>
        <dbReference type="Proteomes" id="UP000199411"/>
    </source>
</evidence>
<gene>
    <name evidence="5" type="ORF">SAMN05660835_01438</name>
</gene>
<dbReference type="EMBL" id="FMYU01000010">
    <property type="protein sequence ID" value="SDC83656.1"/>
    <property type="molecule type" value="Genomic_DNA"/>
</dbReference>
<feature type="binding site" evidence="4">
    <location>
        <position position="86"/>
    </location>
    <ligand>
        <name>Mg(2+)</name>
        <dbReference type="ChEBI" id="CHEBI:18420"/>
        <label>1</label>
        <note>catalytic</note>
    </ligand>
</feature>
<accession>A0A1G6PVU5</accession>
<name>A0A1G6PVU5_9BACT</name>
<evidence type="ECO:0000256" key="1">
    <source>
        <dbReference type="ARBA" id="ARBA00022723"/>
    </source>
</evidence>
<dbReference type="PANTHER" id="PTHR20854:SF4">
    <property type="entry name" value="INOSITOL-1-MONOPHOSPHATASE-RELATED"/>
    <property type="match status" value="1"/>
</dbReference>
<dbReference type="InterPro" id="IPR000760">
    <property type="entry name" value="Inositol_monophosphatase-like"/>
</dbReference>
<dbReference type="GO" id="GO:0008934">
    <property type="term" value="F:inositol monophosphate 1-phosphatase activity"/>
    <property type="evidence" value="ECO:0007669"/>
    <property type="project" value="TreeGrafter"/>
</dbReference>
<evidence type="ECO:0000313" key="5">
    <source>
        <dbReference type="EMBL" id="SDC83656.1"/>
    </source>
</evidence>